<feature type="transmembrane region" description="Helical" evidence="1">
    <location>
        <begin position="12"/>
        <end position="30"/>
    </location>
</feature>
<feature type="domain" description="Tox-MPTase3" evidence="2">
    <location>
        <begin position="265"/>
        <end position="401"/>
    </location>
</feature>
<keyword evidence="1" id="KW-0812">Transmembrane</keyword>
<comment type="caution">
    <text evidence="3">The sequence shown here is derived from an EMBL/GenBank/DDBJ whole genome shotgun (WGS) entry which is preliminary data.</text>
</comment>
<dbReference type="InterPro" id="IPR028913">
    <property type="entry name" value="Tox-MPTase3_dom"/>
</dbReference>
<reference evidence="3 4" key="1">
    <citation type="submission" date="2021-03" db="EMBL/GenBank/DDBJ databases">
        <title>novel species isolated from a fishpond in China.</title>
        <authorList>
            <person name="Lu H."/>
            <person name="Cai Z."/>
        </authorList>
    </citation>
    <scope>NUCLEOTIDE SEQUENCE [LARGE SCALE GENOMIC DNA]</scope>
    <source>
        <strain evidence="3 4">JCM 31546</strain>
    </source>
</reference>
<name>A0ABS3BT07_9BACT</name>
<evidence type="ECO:0000313" key="3">
    <source>
        <dbReference type="EMBL" id="MBN7802443.1"/>
    </source>
</evidence>
<dbReference type="EMBL" id="JAFKCW010000004">
    <property type="protein sequence ID" value="MBN7802443.1"/>
    <property type="molecule type" value="Genomic_DNA"/>
</dbReference>
<evidence type="ECO:0000259" key="2">
    <source>
        <dbReference type="Pfam" id="PF15639"/>
    </source>
</evidence>
<sequence>MKDNFAPPNYNFLILPILMVILTILGFACVENNETPEINRVSNIADLQNYVSKNFRFSELDETTLSWSSAILKDSLEKTFFDIPFGQSYDSSDLAYIFRLTGEMKNSEVLSSQIVRMQTFDQDLSFRDLEGENAHENFNGIKIFYSIIGEFAYYEIYKDGVSAQVGTDIQSKATENSKGFGYENFNMPVGDCGQITNKHCERVCYYFMSGAAKKYFACSTWECSSTVVDACPGGGGSGGGSGSNSYSTDEKANFKYPPGSNYETEYTKLTEYIKNKIPLLKTNSTIINAIQGITGLTVEEIQQDFEWGEGPTIWVEQLDNYAPNTSSNTLALFDPTHPNRLFIDEDLVMELETGSSIMNSDALIFLIGVSILHEYVHYGDFNQGVYNEIEEGNLFEESVYGTRITRSNAGDFILKR</sequence>
<dbReference type="RefSeq" id="WP_206570462.1">
    <property type="nucleotide sequence ID" value="NZ_JAFKCW010000004.1"/>
</dbReference>
<accession>A0ABS3BT07</accession>
<gene>
    <name evidence="3" type="ORF">J0A67_16335</name>
</gene>
<protein>
    <recommendedName>
        <fullName evidence="2">Tox-MPTase3 domain-containing protein</fullName>
    </recommendedName>
</protein>
<organism evidence="3 4">
    <name type="scientific">Algoriphagus aestuariicola</name>
    <dbReference type="NCBI Taxonomy" id="1852016"/>
    <lineage>
        <taxon>Bacteria</taxon>
        <taxon>Pseudomonadati</taxon>
        <taxon>Bacteroidota</taxon>
        <taxon>Cytophagia</taxon>
        <taxon>Cytophagales</taxon>
        <taxon>Cyclobacteriaceae</taxon>
        <taxon>Algoriphagus</taxon>
    </lineage>
</organism>
<dbReference type="Proteomes" id="UP000664698">
    <property type="component" value="Unassembled WGS sequence"/>
</dbReference>
<dbReference type="PROSITE" id="PS51257">
    <property type="entry name" value="PROKAR_LIPOPROTEIN"/>
    <property type="match status" value="1"/>
</dbReference>
<evidence type="ECO:0000256" key="1">
    <source>
        <dbReference type="SAM" id="Phobius"/>
    </source>
</evidence>
<dbReference type="Pfam" id="PF15639">
    <property type="entry name" value="Tox-MPTase3"/>
    <property type="match status" value="1"/>
</dbReference>
<keyword evidence="1" id="KW-0472">Membrane</keyword>
<evidence type="ECO:0000313" key="4">
    <source>
        <dbReference type="Proteomes" id="UP000664698"/>
    </source>
</evidence>
<proteinExistence type="predicted"/>
<keyword evidence="4" id="KW-1185">Reference proteome</keyword>
<keyword evidence="1" id="KW-1133">Transmembrane helix</keyword>